<dbReference type="HOGENOM" id="CLU_2405279_0_0_1"/>
<keyword evidence="1" id="KW-0812">Transmembrane</keyword>
<reference evidence="3 4" key="1">
    <citation type="journal article" date="2012" name="Proc. Natl. Acad. Sci. U.S.A.">
        <title>Comparative genomics of Ceriporiopsis subvermispora and Phanerochaete chrysosporium provide insight into selective ligninolysis.</title>
        <authorList>
            <person name="Fernandez-Fueyo E."/>
            <person name="Ruiz-Duenas F.J."/>
            <person name="Ferreira P."/>
            <person name="Floudas D."/>
            <person name="Hibbett D.S."/>
            <person name="Canessa P."/>
            <person name="Larrondo L.F."/>
            <person name="James T.Y."/>
            <person name="Seelenfreund D."/>
            <person name="Lobos S."/>
            <person name="Polanco R."/>
            <person name="Tello M."/>
            <person name="Honda Y."/>
            <person name="Watanabe T."/>
            <person name="Watanabe T."/>
            <person name="Ryu J.S."/>
            <person name="Kubicek C.P."/>
            <person name="Schmoll M."/>
            <person name="Gaskell J."/>
            <person name="Hammel K.E."/>
            <person name="St John F.J."/>
            <person name="Vanden Wymelenberg A."/>
            <person name="Sabat G."/>
            <person name="Splinter BonDurant S."/>
            <person name="Syed K."/>
            <person name="Yadav J.S."/>
            <person name="Doddapaneni H."/>
            <person name="Subramanian V."/>
            <person name="Lavin J.L."/>
            <person name="Oguiza J.A."/>
            <person name="Perez G."/>
            <person name="Pisabarro A.G."/>
            <person name="Ramirez L."/>
            <person name="Santoyo F."/>
            <person name="Master E."/>
            <person name="Coutinho P.M."/>
            <person name="Henrissat B."/>
            <person name="Lombard V."/>
            <person name="Magnuson J.K."/>
            <person name="Kuees U."/>
            <person name="Hori C."/>
            <person name="Igarashi K."/>
            <person name="Samejima M."/>
            <person name="Held B.W."/>
            <person name="Barry K.W."/>
            <person name="LaButti K.M."/>
            <person name="Lapidus A."/>
            <person name="Lindquist E.A."/>
            <person name="Lucas S.M."/>
            <person name="Riley R."/>
            <person name="Salamov A.A."/>
            <person name="Hoffmeister D."/>
            <person name="Schwenk D."/>
            <person name="Hadar Y."/>
            <person name="Yarden O."/>
            <person name="de Vries R.P."/>
            <person name="Wiebenga A."/>
            <person name="Stenlid J."/>
            <person name="Eastwood D."/>
            <person name="Grigoriev I.V."/>
            <person name="Berka R.M."/>
            <person name="Blanchette R.A."/>
            <person name="Kersten P."/>
            <person name="Martinez A.T."/>
            <person name="Vicuna R."/>
            <person name="Cullen D."/>
        </authorList>
    </citation>
    <scope>NUCLEOTIDE SEQUENCE [LARGE SCALE GENOMIC DNA]</scope>
    <source>
        <strain evidence="3 4">B</strain>
    </source>
</reference>
<feature type="transmembrane region" description="Helical" evidence="1">
    <location>
        <begin position="50"/>
        <end position="72"/>
    </location>
</feature>
<organism evidence="3 4">
    <name type="scientific">Ceriporiopsis subvermispora (strain B)</name>
    <name type="common">White-rot fungus</name>
    <name type="synonym">Gelatoporia subvermispora</name>
    <dbReference type="NCBI Taxonomy" id="914234"/>
    <lineage>
        <taxon>Eukaryota</taxon>
        <taxon>Fungi</taxon>
        <taxon>Dikarya</taxon>
        <taxon>Basidiomycota</taxon>
        <taxon>Agaricomycotina</taxon>
        <taxon>Agaricomycetes</taxon>
        <taxon>Polyporales</taxon>
        <taxon>Gelatoporiaceae</taxon>
        <taxon>Gelatoporia</taxon>
    </lineage>
</organism>
<evidence type="ECO:0000313" key="3">
    <source>
        <dbReference type="EMBL" id="EMD31598.1"/>
    </source>
</evidence>
<keyword evidence="1" id="KW-1133">Transmembrane helix</keyword>
<keyword evidence="4" id="KW-1185">Reference proteome</keyword>
<keyword evidence="1" id="KW-0472">Membrane</keyword>
<proteinExistence type="predicted"/>
<name>M2Q471_CERS8</name>
<dbReference type="Proteomes" id="UP000016930">
    <property type="component" value="Unassembled WGS sequence"/>
</dbReference>
<dbReference type="Pfam" id="PF20153">
    <property type="entry name" value="DUF6535"/>
    <property type="match status" value="1"/>
</dbReference>
<evidence type="ECO:0000259" key="2">
    <source>
        <dbReference type="Pfam" id="PF20153"/>
    </source>
</evidence>
<evidence type="ECO:0000256" key="1">
    <source>
        <dbReference type="SAM" id="Phobius"/>
    </source>
</evidence>
<feature type="domain" description="DUF6535" evidence="2">
    <location>
        <begin position="25"/>
        <end position="93"/>
    </location>
</feature>
<protein>
    <recommendedName>
        <fullName evidence="2">DUF6535 domain-containing protein</fullName>
    </recommendedName>
</protein>
<dbReference type="EMBL" id="KB445817">
    <property type="protein sequence ID" value="EMD31598.1"/>
    <property type="molecule type" value="Genomic_DNA"/>
</dbReference>
<evidence type="ECO:0000313" key="4">
    <source>
        <dbReference type="Proteomes" id="UP000016930"/>
    </source>
</evidence>
<feature type="non-terminal residue" evidence="3">
    <location>
        <position position="1"/>
    </location>
</feature>
<dbReference type="STRING" id="914234.M2Q471"/>
<dbReference type="AlphaFoldDB" id="M2Q471"/>
<sequence>MVDHKWGYTGKAREEHNLKAANNAWVKCSNKLREHDQDLAEGWKDEIDQLLVFTGLFSAVLTAFNVAIFVQLNPDPTPDATLQVLFQISAQLS</sequence>
<accession>M2Q471</accession>
<dbReference type="OrthoDB" id="2753780at2759"/>
<dbReference type="InterPro" id="IPR045338">
    <property type="entry name" value="DUF6535"/>
</dbReference>
<gene>
    <name evidence="3" type="ORF">CERSUDRAFT_59786</name>
</gene>